<gene>
    <name evidence="5" type="ORF">G3A44_10305</name>
</gene>
<dbReference type="EMBL" id="JAAGOH010000010">
    <property type="protein sequence ID" value="NDY91576.1"/>
    <property type="molecule type" value="Genomic_DNA"/>
</dbReference>
<reference evidence="5 6" key="1">
    <citation type="submission" date="2020-02" db="EMBL/GenBank/DDBJ databases">
        <title>Ideonella bacterium strain TBM-1.</title>
        <authorList>
            <person name="Chen W.-M."/>
        </authorList>
    </citation>
    <scope>NUCLEOTIDE SEQUENCE [LARGE SCALE GENOMIC DNA]</scope>
    <source>
        <strain evidence="5 6">TBM-1</strain>
    </source>
</reference>
<evidence type="ECO:0000313" key="6">
    <source>
        <dbReference type="Proteomes" id="UP000484255"/>
    </source>
</evidence>
<dbReference type="PANTHER" id="PTHR30469">
    <property type="entry name" value="MULTIDRUG RESISTANCE PROTEIN MDTA"/>
    <property type="match status" value="1"/>
</dbReference>
<dbReference type="GO" id="GO:1990281">
    <property type="term" value="C:efflux pump complex"/>
    <property type="evidence" value="ECO:0007669"/>
    <property type="project" value="TreeGrafter"/>
</dbReference>
<dbReference type="InterPro" id="IPR006143">
    <property type="entry name" value="RND_pump_MFP"/>
</dbReference>
<dbReference type="AlphaFoldDB" id="A0A7C9PGV3"/>
<organism evidence="5 6">
    <name type="scientific">Ideonella livida</name>
    <dbReference type="NCBI Taxonomy" id="2707176"/>
    <lineage>
        <taxon>Bacteria</taxon>
        <taxon>Pseudomonadati</taxon>
        <taxon>Pseudomonadota</taxon>
        <taxon>Betaproteobacteria</taxon>
        <taxon>Burkholderiales</taxon>
        <taxon>Sphaerotilaceae</taxon>
        <taxon>Ideonella</taxon>
    </lineage>
</organism>
<dbReference type="GO" id="GO:0015562">
    <property type="term" value="F:efflux transmembrane transporter activity"/>
    <property type="evidence" value="ECO:0007669"/>
    <property type="project" value="TreeGrafter"/>
</dbReference>
<feature type="chain" id="PRO_5029006092" evidence="2">
    <location>
        <begin position="26"/>
        <end position="376"/>
    </location>
</feature>
<dbReference type="InterPro" id="IPR058627">
    <property type="entry name" value="MdtA-like_C"/>
</dbReference>
<feature type="domain" description="CusB-like beta-barrel" evidence="3">
    <location>
        <begin position="213"/>
        <end position="277"/>
    </location>
</feature>
<dbReference type="Gene3D" id="2.40.420.20">
    <property type="match status" value="1"/>
</dbReference>
<evidence type="ECO:0000256" key="2">
    <source>
        <dbReference type="SAM" id="SignalP"/>
    </source>
</evidence>
<protein>
    <submittedName>
        <fullName evidence="5">Efflux RND transporter periplasmic adaptor subunit</fullName>
    </submittedName>
</protein>
<dbReference type="SUPFAM" id="SSF111369">
    <property type="entry name" value="HlyD-like secretion proteins"/>
    <property type="match status" value="1"/>
</dbReference>
<dbReference type="NCBIfam" id="TIGR01730">
    <property type="entry name" value="RND_mfp"/>
    <property type="match status" value="1"/>
</dbReference>
<dbReference type="InterPro" id="IPR058792">
    <property type="entry name" value="Beta-barrel_RND_2"/>
</dbReference>
<keyword evidence="2" id="KW-0732">Signal</keyword>
<comment type="similarity">
    <text evidence="1">Belongs to the membrane fusion protein (MFP) (TC 8.A.1) family.</text>
</comment>
<dbReference type="Pfam" id="PF25967">
    <property type="entry name" value="RND-MFP_C"/>
    <property type="match status" value="1"/>
</dbReference>
<evidence type="ECO:0000313" key="5">
    <source>
        <dbReference type="EMBL" id="NDY91576.1"/>
    </source>
</evidence>
<sequence length="376" mass="38296">MPAACLRLRPLALALVLLLGGAAAAQPASAPPRPALTVTTVAPATAQWAQPLPAAGVIAAWQEAVVAAEGAGGRLVEVAVQVGDKVRKGQVLARLATETLQADLAQSRAGLAEAQAVAAEARANAARARELAPGGAISQQAAQQAYTAEATAAARVESVKARLAADELRLSQAQVLAPDDGVISARLAVVGGYAGTGQELFRLIRRERLEWRAEVPAAELGRLKPGLKARLTTPSGEVVAGTVRQVAPTVEPATRQGLVYVDLAPGGGARAGMHARGEFVLGERPALVLPQAALVARDGFQYVLEVGADQRVRSRKVQVGRRLGGEVEILSGLGAQARVVAAGGAFLTEGDLVKVVGQAPALPSGSPAAPQAAASR</sequence>
<evidence type="ECO:0000259" key="3">
    <source>
        <dbReference type="Pfam" id="PF25954"/>
    </source>
</evidence>
<comment type="caution">
    <text evidence="5">The sequence shown here is derived from an EMBL/GenBank/DDBJ whole genome shotgun (WGS) entry which is preliminary data.</text>
</comment>
<feature type="signal peptide" evidence="2">
    <location>
        <begin position="1"/>
        <end position="25"/>
    </location>
</feature>
<dbReference type="PANTHER" id="PTHR30469:SF15">
    <property type="entry name" value="HLYD FAMILY OF SECRETION PROTEINS"/>
    <property type="match status" value="1"/>
</dbReference>
<evidence type="ECO:0000256" key="1">
    <source>
        <dbReference type="ARBA" id="ARBA00009477"/>
    </source>
</evidence>
<dbReference type="Proteomes" id="UP000484255">
    <property type="component" value="Unassembled WGS sequence"/>
</dbReference>
<evidence type="ECO:0000259" key="4">
    <source>
        <dbReference type="Pfam" id="PF25967"/>
    </source>
</evidence>
<feature type="domain" description="Multidrug resistance protein MdtA-like C-terminal permuted SH3" evidence="4">
    <location>
        <begin position="286"/>
        <end position="343"/>
    </location>
</feature>
<dbReference type="Gene3D" id="2.40.50.100">
    <property type="match status" value="1"/>
</dbReference>
<dbReference type="RefSeq" id="WP_163457426.1">
    <property type="nucleotide sequence ID" value="NZ_JAAGOH010000010.1"/>
</dbReference>
<dbReference type="Gene3D" id="1.10.287.470">
    <property type="entry name" value="Helix hairpin bin"/>
    <property type="match status" value="1"/>
</dbReference>
<dbReference type="Gene3D" id="2.40.30.170">
    <property type="match status" value="1"/>
</dbReference>
<name>A0A7C9PGV3_9BURK</name>
<accession>A0A7C9PGV3</accession>
<dbReference type="Pfam" id="PF25954">
    <property type="entry name" value="Beta-barrel_RND_2"/>
    <property type="match status" value="1"/>
</dbReference>
<keyword evidence="6" id="KW-1185">Reference proteome</keyword>
<proteinExistence type="inferred from homology"/>